<protein>
    <submittedName>
        <fullName evidence="2">Uncharacterized protein</fullName>
    </submittedName>
</protein>
<feature type="compositionally biased region" description="Low complexity" evidence="1">
    <location>
        <begin position="178"/>
        <end position="189"/>
    </location>
</feature>
<dbReference type="AlphaFoldDB" id="A0A8H7V386"/>
<keyword evidence="3" id="KW-1185">Reference proteome</keyword>
<dbReference type="Proteomes" id="UP000650833">
    <property type="component" value="Unassembled WGS sequence"/>
</dbReference>
<dbReference type="EMBL" id="JAEPRC010000275">
    <property type="protein sequence ID" value="KAG2201728.1"/>
    <property type="molecule type" value="Genomic_DNA"/>
</dbReference>
<proteinExistence type="predicted"/>
<evidence type="ECO:0000313" key="2">
    <source>
        <dbReference type="EMBL" id="KAG2201728.1"/>
    </source>
</evidence>
<accession>A0A8H7V386</accession>
<organism evidence="2 3">
    <name type="scientific">Mucor plumbeus</name>
    <dbReference type="NCBI Taxonomy" id="97098"/>
    <lineage>
        <taxon>Eukaryota</taxon>
        <taxon>Fungi</taxon>
        <taxon>Fungi incertae sedis</taxon>
        <taxon>Mucoromycota</taxon>
        <taxon>Mucoromycotina</taxon>
        <taxon>Mucoromycetes</taxon>
        <taxon>Mucorales</taxon>
        <taxon>Mucorineae</taxon>
        <taxon>Mucoraceae</taxon>
        <taxon>Mucor</taxon>
    </lineage>
</organism>
<dbReference type="OrthoDB" id="2236538at2759"/>
<comment type="caution">
    <text evidence="2">The sequence shown here is derived from an EMBL/GenBank/DDBJ whole genome shotgun (WGS) entry which is preliminary data.</text>
</comment>
<sequence length="437" mass="49157">MDNCNFRRTYDQAFLYAMGETNRSGQSKKRALMFADFYDVVPVAITDEDGNEIDVIMSPSHIEQFQTMLAKPTQLTLRRPVQDLSPENIFRTCDTVNSIGEFGAISQYLTKRHYTELNKDMIEILNQDWEIKPRQRFVVARALIGSVIINTENHHGLLILALEVYGRDPNIDSHAEQRSSTGSTRQSTSVPSLGHNDFEICTMHQTEGKNISMKLILGTHPFNALVTASARIDNLVDQPECGPNTVNFVVPPHSHSHLKYKLYLDSQSWSDSLTLGEKTNLDSIYTHSRLMQLRQLKTRFHELDTYSSSRSTLFHGYLQQPMTVFTYGKGTTSINSGALSSRLLATLATSVMRDGESARLAKNSVEKLLSEFTKETKAKLVFLRILQLFDDNDNIPIIGNSDLNSLAEELATLLAPYISTANKKSVIPSLADHLKSY</sequence>
<feature type="region of interest" description="Disordered" evidence="1">
    <location>
        <begin position="172"/>
        <end position="192"/>
    </location>
</feature>
<name>A0A8H7V386_9FUNG</name>
<evidence type="ECO:0000256" key="1">
    <source>
        <dbReference type="SAM" id="MobiDB-lite"/>
    </source>
</evidence>
<reference evidence="2" key="1">
    <citation type="submission" date="2020-12" db="EMBL/GenBank/DDBJ databases">
        <title>Metabolic potential, ecology and presence of endohyphal bacteria is reflected in genomic diversity of Mucoromycotina.</title>
        <authorList>
            <person name="Muszewska A."/>
            <person name="Okrasinska A."/>
            <person name="Steczkiewicz K."/>
            <person name="Drgas O."/>
            <person name="Orlowska M."/>
            <person name="Perlinska-Lenart U."/>
            <person name="Aleksandrzak-Piekarczyk T."/>
            <person name="Szatraj K."/>
            <person name="Zielenkiewicz U."/>
            <person name="Pilsyk S."/>
            <person name="Malc E."/>
            <person name="Mieczkowski P."/>
            <person name="Kruszewska J.S."/>
            <person name="Biernat P."/>
            <person name="Pawlowska J."/>
        </authorList>
    </citation>
    <scope>NUCLEOTIDE SEQUENCE</scope>
    <source>
        <strain evidence="2">CBS 226.32</strain>
    </source>
</reference>
<evidence type="ECO:0000313" key="3">
    <source>
        <dbReference type="Proteomes" id="UP000650833"/>
    </source>
</evidence>
<gene>
    <name evidence="2" type="ORF">INT46_003120</name>
</gene>